<dbReference type="EMBL" id="CP159837">
    <property type="protein sequence ID" value="XCM37799.1"/>
    <property type="molecule type" value="Genomic_DNA"/>
</dbReference>
<accession>A0AAU8JG45</accession>
<reference evidence="1" key="1">
    <citation type="submission" date="2024-07" db="EMBL/GenBank/DDBJ databases">
        <authorList>
            <person name="Kim Y.J."/>
            <person name="Jeong J.Y."/>
        </authorList>
    </citation>
    <scope>NUCLEOTIDE SEQUENCE</scope>
    <source>
        <strain evidence="1">GIHE-MW2</strain>
    </source>
</reference>
<evidence type="ECO:0000313" key="1">
    <source>
        <dbReference type="EMBL" id="XCM37799.1"/>
    </source>
</evidence>
<gene>
    <name evidence="1" type="ORF">ABWT76_000599</name>
</gene>
<dbReference type="AlphaFoldDB" id="A0AAU8JG45"/>
<proteinExistence type="predicted"/>
<protein>
    <recommendedName>
        <fullName evidence="2">Sigma-70 family RNA polymerase sigma factor</fullName>
    </recommendedName>
</protein>
<organism evidence="1">
    <name type="scientific">Planktothricoides raciborskii GIHE-MW2</name>
    <dbReference type="NCBI Taxonomy" id="2792601"/>
    <lineage>
        <taxon>Bacteria</taxon>
        <taxon>Bacillati</taxon>
        <taxon>Cyanobacteriota</taxon>
        <taxon>Cyanophyceae</taxon>
        <taxon>Oscillatoriophycideae</taxon>
        <taxon>Oscillatoriales</taxon>
        <taxon>Oscillatoriaceae</taxon>
        <taxon>Planktothricoides</taxon>
    </lineage>
</organism>
<name>A0AAU8JG45_9CYAN</name>
<dbReference type="RefSeq" id="WP_354635615.1">
    <property type="nucleotide sequence ID" value="NZ_CP159837.1"/>
</dbReference>
<sequence>MTEHCPHEELKEIFRQALRAKSKKERLRLQRKGMDMMAKASEKCFWPGMPPKYRHDPLYIEAAQTAWEYITRKIYGKLERGDIYDPDKGNASPISLWSQRCEGAYLDLLRNQQKEQKLINPNPIDSRTGEPLNMDDVADDVAASEDDKTSWLYQVREIIQQDAEGIYRNSFVRKKPPPPITAQAALLEICDRTSRGEEWTLKILAEHFNVPPGVMNSAWSKTLKPLLRKIGDRLKDEI</sequence>
<evidence type="ECO:0008006" key="2">
    <source>
        <dbReference type="Google" id="ProtNLM"/>
    </source>
</evidence>